<name>A0A016W5U8_9BILA</name>
<comment type="caution">
    <text evidence="3">The sequence shown here is derived from an EMBL/GenBank/DDBJ whole genome shotgun (WGS) entry which is preliminary data.</text>
</comment>
<keyword evidence="4" id="KW-1185">Reference proteome</keyword>
<keyword evidence="2" id="KW-0812">Transmembrane</keyword>
<organism evidence="3 4">
    <name type="scientific">Ancylostoma ceylanicum</name>
    <dbReference type="NCBI Taxonomy" id="53326"/>
    <lineage>
        <taxon>Eukaryota</taxon>
        <taxon>Metazoa</taxon>
        <taxon>Ecdysozoa</taxon>
        <taxon>Nematoda</taxon>
        <taxon>Chromadorea</taxon>
        <taxon>Rhabditida</taxon>
        <taxon>Rhabditina</taxon>
        <taxon>Rhabditomorpha</taxon>
        <taxon>Strongyloidea</taxon>
        <taxon>Ancylostomatidae</taxon>
        <taxon>Ancylostomatinae</taxon>
        <taxon>Ancylostoma</taxon>
    </lineage>
</organism>
<proteinExistence type="predicted"/>
<keyword evidence="2" id="KW-1133">Transmembrane helix</keyword>
<dbReference type="Proteomes" id="UP000024635">
    <property type="component" value="Unassembled WGS sequence"/>
</dbReference>
<evidence type="ECO:0000256" key="1">
    <source>
        <dbReference type="SAM" id="MobiDB-lite"/>
    </source>
</evidence>
<accession>A0A016W5U8</accession>
<feature type="transmembrane region" description="Helical" evidence="2">
    <location>
        <begin position="57"/>
        <end position="74"/>
    </location>
</feature>
<dbReference type="EMBL" id="JARK01000793">
    <property type="protein sequence ID" value="EYC35010.1"/>
    <property type="molecule type" value="Genomic_DNA"/>
</dbReference>
<evidence type="ECO:0000313" key="4">
    <source>
        <dbReference type="Proteomes" id="UP000024635"/>
    </source>
</evidence>
<gene>
    <name evidence="3" type="primary">Acey_s1194.g3745</name>
    <name evidence="3" type="ORF">Y032_1194g3745</name>
</gene>
<feature type="region of interest" description="Disordered" evidence="1">
    <location>
        <begin position="97"/>
        <end position="116"/>
    </location>
</feature>
<evidence type="ECO:0000256" key="2">
    <source>
        <dbReference type="SAM" id="Phobius"/>
    </source>
</evidence>
<sequence length="116" mass="12899">MADFGDTLREMACFTATLSLRSFTTKNQICYGAEELARYCRMQCSIWRGDMHFDNNFKYFVFGAVVGAIGMACMRSLKGALKFAVAVYRAGREALELTPPAPNAPPPEAQNERLMA</sequence>
<reference evidence="4" key="1">
    <citation type="journal article" date="2015" name="Nat. Genet.">
        <title>The genome and transcriptome of the zoonotic hookworm Ancylostoma ceylanicum identify infection-specific gene families.</title>
        <authorList>
            <person name="Schwarz E.M."/>
            <person name="Hu Y."/>
            <person name="Antoshechkin I."/>
            <person name="Miller M.M."/>
            <person name="Sternberg P.W."/>
            <person name="Aroian R.V."/>
        </authorList>
    </citation>
    <scope>NUCLEOTIDE SEQUENCE</scope>
    <source>
        <strain evidence="4">HY135</strain>
    </source>
</reference>
<evidence type="ECO:0000313" key="3">
    <source>
        <dbReference type="EMBL" id="EYC35010.1"/>
    </source>
</evidence>
<dbReference type="AlphaFoldDB" id="A0A016W5U8"/>
<feature type="compositionally biased region" description="Pro residues" evidence="1">
    <location>
        <begin position="99"/>
        <end position="108"/>
    </location>
</feature>
<keyword evidence="2" id="KW-0472">Membrane</keyword>
<protein>
    <submittedName>
        <fullName evidence="3">Uncharacterized protein</fullName>
    </submittedName>
</protein>